<dbReference type="Gene3D" id="1.25.40.10">
    <property type="entry name" value="Tetratricopeptide repeat domain"/>
    <property type="match status" value="1"/>
</dbReference>
<evidence type="ECO:0000313" key="3">
    <source>
        <dbReference type="Proteomes" id="UP001501411"/>
    </source>
</evidence>
<evidence type="ECO:0000256" key="1">
    <source>
        <dbReference type="SAM" id="Phobius"/>
    </source>
</evidence>
<dbReference type="EMBL" id="BAABIQ010000043">
    <property type="protein sequence ID" value="GAA4805347.1"/>
    <property type="molecule type" value="Genomic_DNA"/>
</dbReference>
<dbReference type="SUPFAM" id="SSF48452">
    <property type="entry name" value="TPR-like"/>
    <property type="match status" value="1"/>
</dbReference>
<protein>
    <recommendedName>
        <fullName evidence="4">Tetratricopeptide repeat protein</fullName>
    </recommendedName>
</protein>
<gene>
    <name evidence="2" type="ORF">GCM10023231_38170</name>
</gene>
<reference evidence="3" key="1">
    <citation type="journal article" date="2019" name="Int. J. Syst. Evol. Microbiol.">
        <title>The Global Catalogue of Microorganisms (GCM) 10K type strain sequencing project: providing services to taxonomists for standard genome sequencing and annotation.</title>
        <authorList>
            <consortium name="The Broad Institute Genomics Platform"/>
            <consortium name="The Broad Institute Genome Sequencing Center for Infectious Disease"/>
            <person name="Wu L."/>
            <person name="Ma J."/>
        </authorList>
    </citation>
    <scope>NUCLEOTIDE SEQUENCE [LARGE SCALE GENOMIC DNA]</scope>
    <source>
        <strain evidence="3">JCM 18200</strain>
    </source>
</reference>
<comment type="caution">
    <text evidence="2">The sequence shown here is derived from an EMBL/GenBank/DDBJ whole genome shotgun (WGS) entry which is preliminary data.</text>
</comment>
<sequence>MTDVNYENIERYLSGNMTAKERDNFEAELDENEELAQELHFYKYVNQSIFECLYQRTTDAIGTPYPHALKTKKQLKMNALKWISLIAVALLFGGVWLWSPWQSDKFSDIHTIKMDTKNTEGIPVDGKYADIIERFNEGKYEEALPLLNSALTEQPDDLYIRYYRGLTFLNLHYLGSARRDLLKIYTENDPKMYQAAYFIAVSYTEEEEDYKADALKWLQKIPKESTLYNKAQALEASLK</sequence>
<accession>A0ABP9C7Y0</accession>
<evidence type="ECO:0008006" key="4">
    <source>
        <dbReference type="Google" id="ProtNLM"/>
    </source>
</evidence>
<dbReference type="InterPro" id="IPR011990">
    <property type="entry name" value="TPR-like_helical_dom_sf"/>
</dbReference>
<proteinExistence type="predicted"/>
<dbReference type="RefSeq" id="WP_345234452.1">
    <property type="nucleotide sequence ID" value="NZ_BAABIQ010000043.1"/>
</dbReference>
<evidence type="ECO:0000313" key="2">
    <source>
        <dbReference type="EMBL" id="GAA4805347.1"/>
    </source>
</evidence>
<keyword evidence="1" id="KW-0472">Membrane</keyword>
<feature type="transmembrane region" description="Helical" evidence="1">
    <location>
        <begin position="79"/>
        <end position="98"/>
    </location>
</feature>
<keyword evidence="3" id="KW-1185">Reference proteome</keyword>
<organism evidence="2 3">
    <name type="scientific">Olivibacter ginsenosidimutans</name>
    <dbReference type="NCBI Taxonomy" id="1176537"/>
    <lineage>
        <taxon>Bacteria</taxon>
        <taxon>Pseudomonadati</taxon>
        <taxon>Bacteroidota</taxon>
        <taxon>Sphingobacteriia</taxon>
        <taxon>Sphingobacteriales</taxon>
        <taxon>Sphingobacteriaceae</taxon>
        <taxon>Olivibacter</taxon>
    </lineage>
</organism>
<keyword evidence="1" id="KW-0812">Transmembrane</keyword>
<dbReference type="Proteomes" id="UP001501411">
    <property type="component" value="Unassembled WGS sequence"/>
</dbReference>
<name>A0ABP9C7Y0_9SPHI</name>
<keyword evidence="1" id="KW-1133">Transmembrane helix</keyword>